<evidence type="ECO:0000313" key="1">
    <source>
        <dbReference type="EMBL" id="MEP0863228.1"/>
    </source>
</evidence>
<dbReference type="Proteomes" id="UP001442494">
    <property type="component" value="Unassembled WGS sequence"/>
</dbReference>
<protein>
    <recommendedName>
        <fullName evidence="3">Secreted protein</fullName>
    </recommendedName>
</protein>
<reference evidence="1 2" key="1">
    <citation type="submission" date="2022-04" db="EMBL/GenBank/DDBJ databases">
        <title>Positive selection, recombination, and allopatry shape intraspecific diversity of widespread and dominant cyanobacteria.</title>
        <authorList>
            <person name="Wei J."/>
            <person name="Shu W."/>
            <person name="Hu C."/>
        </authorList>
    </citation>
    <scope>NUCLEOTIDE SEQUENCE [LARGE SCALE GENOMIC DNA]</scope>
    <source>
        <strain evidence="1 2">GB2-A5</strain>
    </source>
</reference>
<evidence type="ECO:0000313" key="2">
    <source>
        <dbReference type="Proteomes" id="UP001442494"/>
    </source>
</evidence>
<evidence type="ECO:0008006" key="3">
    <source>
        <dbReference type="Google" id="ProtNLM"/>
    </source>
</evidence>
<organism evidence="1 2">
    <name type="scientific">Funiculus sociatus GB2-A5</name>
    <dbReference type="NCBI Taxonomy" id="2933946"/>
    <lineage>
        <taxon>Bacteria</taxon>
        <taxon>Bacillati</taxon>
        <taxon>Cyanobacteriota</taxon>
        <taxon>Cyanophyceae</taxon>
        <taxon>Coleofasciculales</taxon>
        <taxon>Coleofasciculaceae</taxon>
        <taxon>Funiculus</taxon>
    </lineage>
</organism>
<name>A0ABV0JIG8_9CYAN</name>
<comment type="caution">
    <text evidence="1">The sequence shown here is derived from an EMBL/GenBank/DDBJ whole genome shotgun (WGS) entry which is preliminary data.</text>
</comment>
<dbReference type="RefSeq" id="WP_190427948.1">
    <property type="nucleotide sequence ID" value="NZ_JAMPKK010000002.1"/>
</dbReference>
<sequence>MLLLHNGCTWLYLAISQASTLACIQLQCWYRRHNGYATIALTSDSYRLNQYSLIIISRTEFK</sequence>
<accession>A0ABV0JIG8</accession>
<dbReference type="EMBL" id="JAMPKK010000002">
    <property type="protein sequence ID" value="MEP0863228.1"/>
    <property type="molecule type" value="Genomic_DNA"/>
</dbReference>
<gene>
    <name evidence="1" type="ORF">NDI37_01950</name>
</gene>
<keyword evidence="2" id="KW-1185">Reference proteome</keyword>
<proteinExistence type="predicted"/>